<feature type="region of interest" description="Disordered" evidence="1">
    <location>
        <begin position="81"/>
        <end position="102"/>
    </location>
</feature>
<feature type="compositionally biased region" description="Basic residues" evidence="1">
    <location>
        <begin position="81"/>
        <end position="92"/>
    </location>
</feature>
<evidence type="ECO:0000313" key="2">
    <source>
        <dbReference type="EMBL" id="KAL2610322.1"/>
    </source>
</evidence>
<comment type="caution">
    <text evidence="2">The sequence shown here is derived from an EMBL/GenBank/DDBJ whole genome shotgun (WGS) entry which is preliminary data.</text>
</comment>
<name>A0ABD1XMZ8_9MARC</name>
<dbReference type="EMBL" id="JBHFFA010000008">
    <property type="protein sequence ID" value="KAL2610322.1"/>
    <property type="molecule type" value="Genomic_DNA"/>
</dbReference>
<dbReference type="Proteomes" id="UP001605036">
    <property type="component" value="Unassembled WGS sequence"/>
</dbReference>
<keyword evidence="3" id="KW-1185">Reference proteome</keyword>
<evidence type="ECO:0000313" key="3">
    <source>
        <dbReference type="Proteomes" id="UP001605036"/>
    </source>
</evidence>
<reference evidence="2 3" key="1">
    <citation type="submission" date="2024-09" db="EMBL/GenBank/DDBJ databases">
        <title>Chromosome-scale assembly of Riccia fluitans.</title>
        <authorList>
            <person name="Paukszto L."/>
            <person name="Sawicki J."/>
            <person name="Karawczyk K."/>
            <person name="Piernik-Szablinska J."/>
            <person name="Szczecinska M."/>
            <person name="Mazdziarz M."/>
        </authorList>
    </citation>
    <scope>NUCLEOTIDE SEQUENCE [LARGE SCALE GENOMIC DNA]</scope>
    <source>
        <strain evidence="2">Rf_01</strain>
        <tissue evidence="2">Aerial parts of the thallus</tissue>
    </source>
</reference>
<sequence>MTLGSVSSGTASVVDIVLSARPKSLLLSYRNSGLLEYHLPLQNEAPKIGLLVVDTDTNVTSWTTSCGDFSQSSPADYAIARGRKKRKGKRSPSKGISQVVER</sequence>
<organism evidence="2 3">
    <name type="scientific">Riccia fluitans</name>
    <dbReference type="NCBI Taxonomy" id="41844"/>
    <lineage>
        <taxon>Eukaryota</taxon>
        <taxon>Viridiplantae</taxon>
        <taxon>Streptophyta</taxon>
        <taxon>Embryophyta</taxon>
        <taxon>Marchantiophyta</taxon>
        <taxon>Marchantiopsida</taxon>
        <taxon>Marchantiidae</taxon>
        <taxon>Marchantiales</taxon>
        <taxon>Ricciaceae</taxon>
        <taxon>Riccia</taxon>
    </lineage>
</organism>
<proteinExistence type="predicted"/>
<gene>
    <name evidence="2" type="ORF">R1flu_028895</name>
</gene>
<evidence type="ECO:0000256" key="1">
    <source>
        <dbReference type="SAM" id="MobiDB-lite"/>
    </source>
</evidence>
<protein>
    <submittedName>
        <fullName evidence="2">Uncharacterized protein</fullName>
    </submittedName>
</protein>
<dbReference type="AlphaFoldDB" id="A0ABD1XMZ8"/>
<accession>A0ABD1XMZ8</accession>